<evidence type="ECO:0000256" key="8">
    <source>
        <dbReference type="ARBA" id="ARBA00023136"/>
    </source>
</evidence>
<dbReference type="InterPro" id="IPR002528">
    <property type="entry name" value="MATE_fam"/>
</dbReference>
<evidence type="ECO:0000313" key="11">
    <source>
        <dbReference type="EMBL" id="AEF86510.1"/>
    </source>
</evidence>
<dbReference type="STRING" id="545694.TREPR_2823"/>
<dbReference type="AlphaFoldDB" id="F5YPW7"/>
<keyword evidence="5" id="KW-1003">Cell membrane</keyword>
<evidence type="ECO:0000313" key="12">
    <source>
        <dbReference type="Proteomes" id="UP000009223"/>
    </source>
</evidence>
<feature type="transmembrane region" description="Helical" evidence="10">
    <location>
        <begin position="360"/>
        <end position="380"/>
    </location>
</feature>
<comment type="subcellular location">
    <subcellularLocation>
        <location evidence="1">Cell membrane</location>
        <topology evidence="1">Multi-pass membrane protein</topology>
    </subcellularLocation>
</comment>
<dbReference type="eggNOG" id="COG0534">
    <property type="taxonomic scope" value="Bacteria"/>
</dbReference>
<dbReference type="PANTHER" id="PTHR43823">
    <property type="entry name" value="SPORULATION PROTEIN YKVU"/>
    <property type="match status" value="1"/>
</dbReference>
<gene>
    <name evidence="11" type="ordered locus">TREPR_2823</name>
</gene>
<dbReference type="Proteomes" id="UP000009223">
    <property type="component" value="Chromosome"/>
</dbReference>
<dbReference type="KEGG" id="tpi:TREPR_2823"/>
<proteinExistence type="inferred from homology"/>
<dbReference type="GO" id="GO:0042910">
    <property type="term" value="F:xenobiotic transmembrane transporter activity"/>
    <property type="evidence" value="ECO:0007669"/>
    <property type="project" value="InterPro"/>
</dbReference>
<feature type="transmembrane region" description="Helical" evidence="10">
    <location>
        <begin position="392"/>
        <end position="410"/>
    </location>
</feature>
<evidence type="ECO:0000256" key="2">
    <source>
        <dbReference type="ARBA" id="ARBA00008417"/>
    </source>
</evidence>
<feature type="transmembrane region" description="Helical" evidence="10">
    <location>
        <begin position="321"/>
        <end position="340"/>
    </location>
</feature>
<feature type="transmembrane region" description="Helical" evidence="10">
    <location>
        <begin position="20"/>
        <end position="40"/>
    </location>
</feature>
<dbReference type="InterPro" id="IPR045070">
    <property type="entry name" value="MATE_MepA-like"/>
</dbReference>
<dbReference type="PANTHER" id="PTHR43823:SF3">
    <property type="entry name" value="MULTIDRUG EXPORT PROTEIN MEPA"/>
    <property type="match status" value="1"/>
</dbReference>
<evidence type="ECO:0000256" key="10">
    <source>
        <dbReference type="SAM" id="Phobius"/>
    </source>
</evidence>
<feature type="transmembrane region" description="Helical" evidence="10">
    <location>
        <begin position="173"/>
        <end position="194"/>
    </location>
</feature>
<evidence type="ECO:0000256" key="9">
    <source>
        <dbReference type="ARBA" id="ARBA00023251"/>
    </source>
</evidence>
<dbReference type="GO" id="GO:0015297">
    <property type="term" value="F:antiporter activity"/>
    <property type="evidence" value="ECO:0007669"/>
    <property type="project" value="InterPro"/>
</dbReference>
<feature type="transmembrane region" description="Helical" evidence="10">
    <location>
        <begin position="140"/>
        <end position="161"/>
    </location>
</feature>
<evidence type="ECO:0000256" key="6">
    <source>
        <dbReference type="ARBA" id="ARBA00022692"/>
    </source>
</evidence>
<feature type="transmembrane region" description="Helical" evidence="10">
    <location>
        <begin position="200"/>
        <end position="219"/>
    </location>
</feature>
<protein>
    <recommendedName>
        <fullName evidence="3">Multidrug export protein MepA</fullName>
    </recommendedName>
</protein>
<dbReference type="GO" id="GO:0005886">
    <property type="term" value="C:plasma membrane"/>
    <property type="evidence" value="ECO:0007669"/>
    <property type="project" value="UniProtKB-SubCell"/>
</dbReference>
<keyword evidence="9" id="KW-0046">Antibiotic resistance</keyword>
<dbReference type="InterPro" id="IPR051327">
    <property type="entry name" value="MATE_MepA_subfamily"/>
</dbReference>
<feature type="transmembrane region" description="Helical" evidence="10">
    <location>
        <begin position="97"/>
        <end position="120"/>
    </location>
</feature>
<evidence type="ECO:0000256" key="4">
    <source>
        <dbReference type="ARBA" id="ARBA00022448"/>
    </source>
</evidence>
<dbReference type="CDD" id="cd13143">
    <property type="entry name" value="MATE_MepA_like"/>
    <property type="match status" value="1"/>
</dbReference>
<feature type="transmembrane region" description="Helical" evidence="10">
    <location>
        <begin position="275"/>
        <end position="297"/>
    </location>
</feature>
<evidence type="ECO:0000256" key="5">
    <source>
        <dbReference type="ARBA" id="ARBA00022475"/>
    </source>
</evidence>
<accession>F5YPW7</accession>
<dbReference type="InterPro" id="IPR048279">
    <property type="entry name" value="MdtK-like"/>
</dbReference>
<dbReference type="NCBIfam" id="TIGR00797">
    <property type="entry name" value="matE"/>
    <property type="match status" value="1"/>
</dbReference>
<reference evidence="12" key="1">
    <citation type="submission" date="2009-12" db="EMBL/GenBank/DDBJ databases">
        <title>Complete sequence of Treponema primitia strain ZAS-2.</title>
        <authorList>
            <person name="Tetu S.G."/>
            <person name="Matson E."/>
            <person name="Ren Q."/>
            <person name="Seshadri R."/>
            <person name="Elbourne L."/>
            <person name="Hassan K.A."/>
            <person name="Durkin A."/>
            <person name="Radune D."/>
            <person name="Mohamoud Y."/>
            <person name="Shay R."/>
            <person name="Jin S."/>
            <person name="Zhang X."/>
            <person name="Lucey K."/>
            <person name="Ballor N.R."/>
            <person name="Ottesen E."/>
            <person name="Rosenthal R."/>
            <person name="Allen A."/>
            <person name="Leadbetter J.R."/>
            <person name="Paulsen I.T."/>
        </authorList>
    </citation>
    <scope>NUCLEOTIDE SEQUENCE [LARGE SCALE GENOMIC DNA]</scope>
    <source>
        <strain evidence="12">ATCC BAA-887 / DSM 12427 / ZAS-2</strain>
    </source>
</reference>
<keyword evidence="6 10" id="KW-0812">Transmembrane</keyword>
<name>F5YPW7_TREPZ</name>
<dbReference type="Pfam" id="PF01554">
    <property type="entry name" value="MatE"/>
    <property type="match status" value="2"/>
</dbReference>
<feature type="transmembrane region" description="Helical" evidence="10">
    <location>
        <begin position="52"/>
        <end position="76"/>
    </location>
</feature>
<evidence type="ECO:0000256" key="7">
    <source>
        <dbReference type="ARBA" id="ARBA00022989"/>
    </source>
</evidence>
<dbReference type="OrthoDB" id="9811110at2"/>
<evidence type="ECO:0000256" key="3">
    <source>
        <dbReference type="ARBA" id="ARBA00022106"/>
    </source>
</evidence>
<feature type="transmembrane region" description="Helical" evidence="10">
    <location>
        <begin position="239"/>
        <end position="263"/>
    </location>
</feature>
<reference evidence="11 12" key="2">
    <citation type="journal article" date="2011" name="ISME J.">
        <title>RNA-seq reveals cooperative metabolic interactions between two termite-gut spirochete species in co-culture.</title>
        <authorList>
            <person name="Rosenthal A.Z."/>
            <person name="Matson E.G."/>
            <person name="Eldar A."/>
            <person name="Leadbetter J.R."/>
        </authorList>
    </citation>
    <scope>NUCLEOTIDE SEQUENCE [LARGE SCALE GENOMIC DNA]</scope>
    <source>
        <strain evidence="12">ATCC BAA-887 / DSM 12427 / ZAS-2</strain>
    </source>
</reference>
<sequence length="454" mass="49969">MKQNDNRTDRLGTERVGKLLLDFSIPAIIGMLVNAIYNIVDRIYVGQGVDSLGIAGITVAMPLMMVIMASSMLIGIGANSLFSIRLGQGRRDEVEKLMGHALALLFIVPGIVIVFSLIFLDDIIVHILGASETVFPFAKAYLQIILYGGIFSAMGPGINHFIRSDGHPRTSMVTQLIGAVINIILDPIFIFGFGWGIAGAAWATIISQFISFVWVMGYFNSRHTQLRFRLRNMKLELKLVLNILAIGFAPFAMQLAMSLVGVLQNHALNVYGGDIAVSAMGIGFSIMIVFFMPLMGLNQGAQPIIGYNYGAKKYDRVLKTYKWAVIAGTIFITLGFLIIQIAPKMFISLFSNEEGPLMEMGIYCLRISTLLFPILGFQILTSNYFQAIGKPIQGTILSLSRQLLLYIPLLTLLPRFFGLKGVFFAMPAADFGAVIMSACFMMKELKWLKAGQIS</sequence>
<dbReference type="HOGENOM" id="CLU_012893_0_0_12"/>
<keyword evidence="8 10" id="KW-0472">Membrane</keyword>
<keyword evidence="12" id="KW-1185">Reference proteome</keyword>
<evidence type="ECO:0000256" key="1">
    <source>
        <dbReference type="ARBA" id="ARBA00004651"/>
    </source>
</evidence>
<dbReference type="GO" id="GO:0046677">
    <property type="term" value="P:response to antibiotic"/>
    <property type="evidence" value="ECO:0007669"/>
    <property type="project" value="UniProtKB-KW"/>
</dbReference>
<comment type="similarity">
    <text evidence="2">Belongs to the multi antimicrobial extrusion (MATE) (TC 2.A.66.1) family. MepA subfamily.</text>
</comment>
<keyword evidence="7 10" id="KW-1133">Transmembrane helix</keyword>
<organism evidence="11 12">
    <name type="scientific">Treponema primitia (strain ATCC BAA-887 / DSM 12427 / ZAS-2)</name>
    <dbReference type="NCBI Taxonomy" id="545694"/>
    <lineage>
        <taxon>Bacteria</taxon>
        <taxon>Pseudomonadati</taxon>
        <taxon>Spirochaetota</taxon>
        <taxon>Spirochaetia</taxon>
        <taxon>Spirochaetales</taxon>
        <taxon>Treponemataceae</taxon>
        <taxon>Treponema</taxon>
    </lineage>
</organism>
<dbReference type="EMBL" id="CP001843">
    <property type="protein sequence ID" value="AEF86510.1"/>
    <property type="molecule type" value="Genomic_DNA"/>
</dbReference>
<feature type="transmembrane region" description="Helical" evidence="10">
    <location>
        <begin position="422"/>
        <end position="442"/>
    </location>
</feature>
<keyword evidence="4" id="KW-0813">Transport</keyword>
<dbReference type="PIRSF" id="PIRSF006603">
    <property type="entry name" value="DinF"/>
    <property type="match status" value="1"/>
</dbReference>